<organism evidence="1 2">
    <name type="scientific">Planktothrix serta PCC 8927</name>
    <dbReference type="NCBI Taxonomy" id="671068"/>
    <lineage>
        <taxon>Bacteria</taxon>
        <taxon>Bacillati</taxon>
        <taxon>Cyanobacteriota</taxon>
        <taxon>Cyanophyceae</taxon>
        <taxon>Oscillatoriophycideae</taxon>
        <taxon>Oscillatoriales</taxon>
        <taxon>Microcoleaceae</taxon>
        <taxon>Planktothrix</taxon>
    </lineage>
</organism>
<name>A0A7Z9BXQ9_9CYAN</name>
<sequence>MLDSCLQKFSQLLITCDFRHTI</sequence>
<protein>
    <submittedName>
        <fullName evidence="1">Uncharacterized protein</fullName>
    </submittedName>
</protein>
<evidence type="ECO:0000313" key="2">
    <source>
        <dbReference type="Proteomes" id="UP000184550"/>
    </source>
</evidence>
<dbReference type="AlphaFoldDB" id="A0A7Z9BXQ9"/>
<gene>
    <name evidence="1" type="ORF">PL8927_760283</name>
</gene>
<reference evidence="1" key="1">
    <citation type="submission" date="2019-10" db="EMBL/GenBank/DDBJ databases">
        <authorList>
            <consortium name="Genoscope - CEA"/>
            <person name="William W."/>
        </authorList>
    </citation>
    <scope>NUCLEOTIDE SEQUENCE [LARGE SCALE GENOMIC DNA]</scope>
    <source>
        <strain evidence="1">BBR_PRJEB10992</strain>
    </source>
</reference>
<dbReference type="EMBL" id="CZCU02000153">
    <property type="protein sequence ID" value="VXD23097.1"/>
    <property type="molecule type" value="Genomic_DNA"/>
</dbReference>
<accession>A0A7Z9BXQ9</accession>
<evidence type="ECO:0000313" key="1">
    <source>
        <dbReference type="EMBL" id="VXD23097.1"/>
    </source>
</evidence>
<proteinExistence type="predicted"/>
<comment type="caution">
    <text evidence="1">The sequence shown here is derived from an EMBL/GenBank/DDBJ whole genome shotgun (WGS) entry which is preliminary data.</text>
</comment>
<dbReference type="Proteomes" id="UP000184550">
    <property type="component" value="Unassembled WGS sequence"/>
</dbReference>
<keyword evidence="2" id="KW-1185">Reference proteome</keyword>